<protein>
    <submittedName>
        <fullName evidence="1">Uncharacterized protein</fullName>
    </submittedName>
</protein>
<gene>
    <name evidence="1" type="ORF">SAMN05192568_1002225</name>
</gene>
<dbReference type="EMBL" id="FOTK01000002">
    <property type="protein sequence ID" value="SFL25491.1"/>
    <property type="molecule type" value="Genomic_DNA"/>
</dbReference>
<sequence>MILTHDDGMTELLDRAIARVRMLPSETQDELAGVLLRLAGEEEPVDRLSPEEEASFANSRAQAARRDFASDEQIRAIWAKHGL</sequence>
<name>A0A1I4G8N5_9HYPH</name>
<evidence type="ECO:0000313" key="1">
    <source>
        <dbReference type="EMBL" id="SFL25491.1"/>
    </source>
</evidence>
<accession>A0A1I4G8N5</accession>
<reference evidence="2" key="1">
    <citation type="submission" date="2016-10" db="EMBL/GenBank/DDBJ databases">
        <authorList>
            <person name="Varghese N."/>
            <person name="Submissions S."/>
        </authorList>
    </citation>
    <scope>NUCLEOTIDE SEQUENCE [LARGE SCALE GENOMIC DNA]</scope>
    <source>
        <strain evidence="2">BL36</strain>
    </source>
</reference>
<organism evidence="1 2">
    <name type="scientific">Methylobacterium pseudosasicola</name>
    <dbReference type="NCBI Taxonomy" id="582667"/>
    <lineage>
        <taxon>Bacteria</taxon>
        <taxon>Pseudomonadati</taxon>
        <taxon>Pseudomonadota</taxon>
        <taxon>Alphaproteobacteria</taxon>
        <taxon>Hyphomicrobiales</taxon>
        <taxon>Methylobacteriaceae</taxon>
        <taxon>Methylobacterium</taxon>
    </lineage>
</organism>
<keyword evidence="2" id="KW-1185">Reference proteome</keyword>
<dbReference type="AlphaFoldDB" id="A0A1I4G8N5"/>
<dbReference type="STRING" id="582667.SAMN05192568_1002225"/>
<evidence type="ECO:0000313" key="2">
    <source>
        <dbReference type="Proteomes" id="UP000199048"/>
    </source>
</evidence>
<dbReference type="Proteomes" id="UP000199048">
    <property type="component" value="Unassembled WGS sequence"/>
</dbReference>
<proteinExistence type="predicted"/>